<dbReference type="PROSITE" id="PS50110">
    <property type="entry name" value="RESPONSE_REGULATORY"/>
    <property type="match status" value="1"/>
</dbReference>
<dbReference type="GO" id="GO:0000160">
    <property type="term" value="P:phosphorelay signal transduction system"/>
    <property type="evidence" value="ECO:0007669"/>
    <property type="project" value="InterPro"/>
</dbReference>
<dbReference type="InterPro" id="IPR027417">
    <property type="entry name" value="P-loop_NTPase"/>
</dbReference>
<dbReference type="Pfam" id="PF00158">
    <property type="entry name" value="Sigma54_activat"/>
    <property type="match status" value="1"/>
</dbReference>
<dbReference type="InterPro" id="IPR001789">
    <property type="entry name" value="Sig_transdc_resp-reg_receiver"/>
</dbReference>
<evidence type="ECO:0000313" key="7">
    <source>
        <dbReference type="EMBL" id="OXA87798.1"/>
    </source>
</evidence>
<reference evidence="7 9" key="2">
    <citation type="submission" date="2016-11" db="EMBL/GenBank/DDBJ databases">
        <title>Whole genomes of Flavobacteriaceae.</title>
        <authorList>
            <person name="Stine C."/>
            <person name="Li C."/>
            <person name="Tadesse D."/>
        </authorList>
    </citation>
    <scope>NUCLEOTIDE SEQUENCE [LARGE SCALE GENOMIC DNA]</scope>
    <source>
        <strain evidence="7 9">ATCC 51468</strain>
    </source>
</reference>
<keyword evidence="9" id="KW-1185">Reference proteome</keyword>
<gene>
    <name evidence="7" type="ORF">B0A73_08375</name>
    <name evidence="6" type="ORF">IW18_07765</name>
</gene>
<accession>A0A0D0ELV0</accession>
<comment type="caution">
    <text evidence="6">The sequence shown here is derived from an EMBL/GenBank/DDBJ whole genome shotgun (WGS) entry which is preliminary data.</text>
</comment>
<evidence type="ECO:0000256" key="1">
    <source>
        <dbReference type="ARBA" id="ARBA00022741"/>
    </source>
</evidence>
<keyword evidence="2" id="KW-0067">ATP-binding</keyword>
<dbReference type="InterPro" id="IPR011006">
    <property type="entry name" value="CheY-like_superfamily"/>
</dbReference>
<dbReference type="Proteomes" id="UP000032061">
    <property type="component" value="Unassembled WGS sequence"/>
</dbReference>
<protein>
    <submittedName>
        <fullName evidence="6">Fis family transcriptional regulator</fullName>
    </submittedName>
    <submittedName>
        <fullName evidence="7">Response regulator</fullName>
    </submittedName>
</protein>
<dbReference type="GO" id="GO:0006355">
    <property type="term" value="P:regulation of DNA-templated transcription"/>
    <property type="evidence" value="ECO:0007669"/>
    <property type="project" value="InterPro"/>
</dbReference>
<evidence type="ECO:0000313" key="6">
    <source>
        <dbReference type="EMBL" id="KIO53200.1"/>
    </source>
</evidence>
<dbReference type="SMART" id="SM00382">
    <property type="entry name" value="AAA"/>
    <property type="match status" value="1"/>
</dbReference>
<organism evidence="6 8">
    <name type="scientific">Flavobacterium hibernum</name>
    <dbReference type="NCBI Taxonomy" id="37752"/>
    <lineage>
        <taxon>Bacteria</taxon>
        <taxon>Pseudomonadati</taxon>
        <taxon>Bacteroidota</taxon>
        <taxon>Flavobacteriia</taxon>
        <taxon>Flavobacteriales</taxon>
        <taxon>Flavobacteriaceae</taxon>
        <taxon>Flavobacterium</taxon>
    </lineage>
</organism>
<dbReference type="InterPro" id="IPR025943">
    <property type="entry name" value="Sigma_54_int_dom_ATP-bd_2"/>
</dbReference>
<dbReference type="Gene3D" id="3.40.50.2300">
    <property type="match status" value="1"/>
</dbReference>
<dbReference type="RefSeq" id="WP_041517028.1">
    <property type="nucleotide sequence ID" value="NZ_JPRK01000007.1"/>
</dbReference>
<dbReference type="FunFam" id="3.40.50.300:FF:000006">
    <property type="entry name" value="DNA-binding transcriptional regulator NtrC"/>
    <property type="match status" value="1"/>
</dbReference>
<proteinExistence type="predicted"/>
<dbReference type="Proteomes" id="UP000198302">
    <property type="component" value="Unassembled WGS sequence"/>
</dbReference>
<evidence type="ECO:0000256" key="3">
    <source>
        <dbReference type="PROSITE-ProRule" id="PRU00169"/>
    </source>
</evidence>
<dbReference type="SUPFAM" id="SSF52172">
    <property type="entry name" value="CheY-like"/>
    <property type="match status" value="1"/>
</dbReference>
<dbReference type="PANTHER" id="PTHR32071">
    <property type="entry name" value="TRANSCRIPTIONAL REGULATORY PROTEIN"/>
    <property type="match status" value="1"/>
</dbReference>
<feature type="domain" description="Sigma-54 factor interaction" evidence="4">
    <location>
        <begin position="141"/>
        <end position="370"/>
    </location>
</feature>
<evidence type="ECO:0000259" key="4">
    <source>
        <dbReference type="PROSITE" id="PS50045"/>
    </source>
</evidence>
<evidence type="ECO:0000259" key="5">
    <source>
        <dbReference type="PROSITE" id="PS50110"/>
    </source>
</evidence>
<dbReference type="EMBL" id="MUGX01000011">
    <property type="protein sequence ID" value="OXA87798.1"/>
    <property type="molecule type" value="Genomic_DNA"/>
</dbReference>
<dbReference type="OrthoDB" id="5401077at2"/>
<evidence type="ECO:0000313" key="8">
    <source>
        <dbReference type="Proteomes" id="UP000032061"/>
    </source>
</evidence>
<dbReference type="InterPro" id="IPR002078">
    <property type="entry name" value="Sigma_54_int"/>
</dbReference>
<sequence>MSKILIIEDEASIRRVLVKILSEENDAYQVDEAEDGVVGLEKIKNNDYDLVLCDIKMPKMDGVEVLEAAKKIKPEIPMVMISGHGDMETAIHTMRLGAFDYISKPPDLNRLLNTVRNALDKKQLVVENKILKKKVSKNYEMVGESEAINHIKMMIDKVAQTEARVLITGPNGTGKELVAHQLHEKSERANFPLIEVNCAAIPSELIESELFGHVKGAFTSAVKDRAGKFEAADKGTIFLDEIGDMSLSAQAKVLRALQESMITRVGAEKDIKVDVRVVAATNKDLKTEIAEGRFREDLYHRLAVILIKVPPLNERRDDIPALIRHFAEKIASEQGNVVKVFSQQAIKLLQEYDWTGNIRELRNVVERLIILGGTEISETDVKMFASK</sequence>
<dbReference type="EMBL" id="JPRK01000007">
    <property type="protein sequence ID" value="KIO53200.1"/>
    <property type="molecule type" value="Genomic_DNA"/>
</dbReference>
<dbReference type="Pfam" id="PF00072">
    <property type="entry name" value="Response_reg"/>
    <property type="match status" value="1"/>
</dbReference>
<evidence type="ECO:0000313" key="9">
    <source>
        <dbReference type="Proteomes" id="UP000198302"/>
    </source>
</evidence>
<dbReference type="STRING" id="37752.IW18_07765"/>
<dbReference type="PROSITE" id="PS50045">
    <property type="entry name" value="SIGMA54_INTERACT_4"/>
    <property type="match status" value="1"/>
</dbReference>
<dbReference type="SMART" id="SM00448">
    <property type="entry name" value="REC"/>
    <property type="match status" value="1"/>
</dbReference>
<feature type="domain" description="Response regulatory" evidence="5">
    <location>
        <begin position="3"/>
        <end position="119"/>
    </location>
</feature>
<keyword evidence="3" id="KW-0597">Phosphoprotein</keyword>
<dbReference type="InterPro" id="IPR058031">
    <property type="entry name" value="AAA_lid_NorR"/>
</dbReference>
<dbReference type="SUPFAM" id="SSF52540">
    <property type="entry name" value="P-loop containing nucleoside triphosphate hydrolases"/>
    <property type="match status" value="1"/>
</dbReference>
<dbReference type="InterPro" id="IPR003593">
    <property type="entry name" value="AAA+_ATPase"/>
</dbReference>
<name>A0A0D0ELV0_9FLAO</name>
<keyword evidence="1" id="KW-0547">Nucleotide-binding</keyword>
<dbReference type="AlphaFoldDB" id="A0A0D0ELV0"/>
<reference evidence="6 8" key="1">
    <citation type="submission" date="2015-01" db="EMBL/GenBank/DDBJ databases">
        <title>Genome of Flavobacterium hibernum DSM 12611.</title>
        <authorList>
            <person name="Stropko S.J."/>
            <person name="Pipes S.E."/>
            <person name="Newman J.D."/>
        </authorList>
    </citation>
    <scope>NUCLEOTIDE SEQUENCE [LARGE SCALE GENOMIC DNA]</scope>
    <source>
        <strain evidence="6 8">DSM 12611</strain>
    </source>
</reference>
<feature type="modified residue" description="4-aspartylphosphate" evidence="3">
    <location>
        <position position="54"/>
    </location>
</feature>
<dbReference type="CDD" id="cd00009">
    <property type="entry name" value="AAA"/>
    <property type="match status" value="1"/>
</dbReference>
<dbReference type="Pfam" id="PF25601">
    <property type="entry name" value="AAA_lid_14"/>
    <property type="match status" value="1"/>
</dbReference>
<dbReference type="PROSITE" id="PS00676">
    <property type="entry name" value="SIGMA54_INTERACT_2"/>
    <property type="match status" value="1"/>
</dbReference>
<dbReference type="Gene3D" id="1.10.8.60">
    <property type="match status" value="1"/>
</dbReference>
<dbReference type="Gene3D" id="3.40.50.300">
    <property type="entry name" value="P-loop containing nucleotide triphosphate hydrolases"/>
    <property type="match status" value="1"/>
</dbReference>
<evidence type="ECO:0000256" key="2">
    <source>
        <dbReference type="ARBA" id="ARBA00022840"/>
    </source>
</evidence>
<dbReference type="GO" id="GO:0005524">
    <property type="term" value="F:ATP binding"/>
    <property type="evidence" value="ECO:0007669"/>
    <property type="project" value="UniProtKB-KW"/>
</dbReference>